<reference evidence="1 2" key="1">
    <citation type="submission" date="2020-09" db="EMBL/GenBank/DDBJ databases">
        <authorList>
            <person name="Courtine D."/>
        </authorList>
    </citation>
    <scope>NUCLEOTIDE SEQUENCE [LARGE SCALE GENOMIC DNA]</scope>
    <source>
        <strain evidence="1 2">IRI35c</strain>
    </source>
</reference>
<dbReference type="AlphaFoldDB" id="A0A7G2D7X6"/>
<keyword evidence="2" id="KW-1185">Reference proteome</keyword>
<dbReference type="InterPro" id="IPR036249">
    <property type="entry name" value="Thioredoxin-like_sf"/>
</dbReference>
<dbReference type="PROSITE" id="PS51257">
    <property type="entry name" value="PROKAR_LIPOPROTEIN"/>
    <property type="match status" value="1"/>
</dbReference>
<accession>A0A7G2D7X6</accession>
<evidence type="ECO:0000313" key="2">
    <source>
        <dbReference type="Proteomes" id="UP000516304"/>
    </source>
</evidence>
<dbReference type="Proteomes" id="UP000516304">
    <property type="component" value="Chromosome TIRI35C"/>
</dbReference>
<dbReference type="SUPFAM" id="SSF52833">
    <property type="entry name" value="Thioredoxin-like"/>
    <property type="match status" value="1"/>
</dbReference>
<gene>
    <name evidence="1" type="ORF">TIRI35C_0842</name>
</gene>
<name>A0A7G2D7X6_9EURY</name>
<sequence>MGDLMKKFGIVLLLILLVGFGAGCISDSGSSNTGSSTQTTSPGQEYVVVNGTRIYLNDIHFYMYGMKTCPHCHRMREEIPKAYGNDSLTYYELVGNEENTKLFQQVYQLTGIQGVPAIAITYNGTIYAIIEGEFNVTATPKILATAMQNNGTFLVVGGKVYLLPWDKDDARETLNRLHEIFVEHRMPSWNANSTSG</sequence>
<dbReference type="KEGG" id="tcq:TIRI35C_0842"/>
<dbReference type="EMBL" id="LR881183">
    <property type="protein sequence ID" value="CAD5243996.1"/>
    <property type="molecule type" value="Genomic_DNA"/>
</dbReference>
<proteinExistence type="predicted"/>
<organism evidence="1 2">
    <name type="scientific">Thermococcus camini</name>
    <dbReference type="NCBI Taxonomy" id="2016373"/>
    <lineage>
        <taxon>Archaea</taxon>
        <taxon>Methanobacteriati</taxon>
        <taxon>Methanobacteriota</taxon>
        <taxon>Thermococci</taxon>
        <taxon>Thermococcales</taxon>
        <taxon>Thermococcaceae</taxon>
        <taxon>Thermococcus</taxon>
    </lineage>
</organism>
<dbReference type="Gene3D" id="3.40.30.10">
    <property type="entry name" value="Glutaredoxin"/>
    <property type="match status" value="1"/>
</dbReference>
<protein>
    <submittedName>
        <fullName evidence="1">Glutaredoxin-related protein</fullName>
    </submittedName>
</protein>
<evidence type="ECO:0000313" key="1">
    <source>
        <dbReference type="EMBL" id="CAD5243996.1"/>
    </source>
</evidence>